<feature type="compositionally biased region" description="Basic and acidic residues" evidence="1">
    <location>
        <begin position="3981"/>
        <end position="3994"/>
    </location>
</feature>
<feature type="compositionally biased region" description="Polar residues" evidence="1">
    <location>
        <begin position="2282"/>
        <end position="2319"/>
    </location>
</feature>
<feature type="region of interest" description="Disordered" evidence="1">
    <location>
        <begin position="3400"/>
        <end position="3427"/>
    </location>
</feature>
<evidence type="ECO:0000313" key="3">
    <source>
        <dbReference type="Proteomes" id="UP001283361"/>
    </source>
</evidence>
<feature type="compositionally biased region" description="Polar residues" evidence="1">
    <location>
        <begin position="904"/>
        <end position="915"/>
    </location>
</feature>
<proteinExistence type="predicted"/>
<feature type="compositionally biased region" description="Polar residues" evidence="1">
    <location>
        <begin position="4605"/>
        <end position="4614"/>
    </location>
</feature>
<feature type="compositionally biased region" description="Low complexity" evidence="1">
    <location>
        <begin position="4616"/>
        <end position="4634"/>
    </location>
</feature>
<feature type="region of interest" description="Disordered" evidence="1">
    <location>
        <begin position="1682"/>
        <end position="1702"/>
    </location>
</feature>
<feature type="region of interest" description="Disordered" evidence="1">
    <location>
        <begin position="3675"/>
        <end position="3697"/>
    </location>
</feature>
<feature type="compositionally biased region" description="Low complexity" evidence="1">
    <location>
        <begin position="851"/>
        <end position="863"/>
    </location>
</feature>
<feature type="compositionally biased region" description="Polar residues" evidence="1">
    <location>
        <begin position="786"/>
        <end position="809"/>
    </location>
</feature>
<protein>
    <submittedName>
        <fullName evidence="2">Uncharacterized protein</fullName>
    </submittedName>
</protein>
<feature type="region of interest" description="Disordered" evidence="1">
    <location>
        <begin position="2104"/>
        <end position="2133"/>
    </location>
</feature>
<feature type="region of interest" description="Disordered" evidence="1">
    <location>
        <begin position="4565"/>
        <end position="4642"/>
    </location>
</feature>
<feature type="region of interest" description="Disordered" evidence="1">
    <location>
        <begin position="2485"/>
        <end position="2504"/>
    </location>
</feature>
<feature type="compositionally biased region" description="Basic and acidic residues" evidence="1">
    <location>
        <begin position="4308"/>
        <end position="4318"/>
    </location>
</feature>
<feature type="region of interest" description="Disordered" evidence="1">
    <location>
        <begin position="1108"/>
        <end position="1148"/>
    </location>
</feature>
<organism evidence="2 3">
    <name type="scientific">Elysia crispata</name>
    <name type="common">lettuce slug</name>
    <dbReference type="NCBI Taxonomy" id="231223"/>
    <lineage>
        <taxon>Eukaryota</taxon>
        <taxon>Metazoa</taxon>
        <taxon>Spiralia</taxon>
        <taxon>Lophotrochozoa</taxon>
        <taxon>Mollusca</taxon>
        <taxon>Gastropoda</taxon>
        <taxon>Heterobranchia</taxon>
        <taxon>Euthyneura</taxon>
        <taxon>Panpulmonata</taxon>
        <taxon>Sacoglossa</taxon>
        <taxon>Placobranchoidea</taxon>
        <taxon>Plakobranchidae</taxon>
        <taxon>Elysia</taxon>
    </lineage>
</organism>
<feature type="compositionally biased region" description="Low complexity" evidence="1">
    <location>
        <begin position="4588"/>
        <end position="4601"/>
    </location>
</feature>
<feature type="region of interest" description="Disordered" evidence="1">
    <location>
        <begin position="1269"/>
        <end position="1289"/>
    </location>
</feature>
<feature type="region of interest" description="Disordered" evidence="1">
    <location>
        <begin position="1648"/>
        <end position="1668"/>
    </location>
</feature>
<keyword evidence="3" id="KW-1185">Reference proteome</keyword>
<feature type="region of interest" description="Disordered" evidence="1">
    <location>
        <begin position="1481"/>
        <end position="1512"/>
    </location>
</feature>
<sequence>MDRSGKDGTDQATTSTVAAGESSDNVRKSSRSRKKSKRVLDSVDSDLGEPLGVLVKKQKKSGKRVKSKKHRKDVLENGRPFVCSLCNSKCINPSKVRRKNGPVFKERDGQTLQLCVDCGIAVSHTESKGPSQEQKQEFEEEGRQFAQHLAFYLGDNEATRLYCSFYAIYKCGCIQNFISGNGQTKRKKYSCSDPEIPSLLPEESIDPPDEKADKAQKARYLLQLLKESKKRKNLLRSNRSRTSSNQSVSSVRSVDSQSGGETDTGSNNGAASSQSGQQDLRALSQKRLEDFILVHRTKLKKIGICERGCQRVLCYSNNFLHKKSVFGKEARLQRTKGKAALGQLDAVEDLPNIFCCEKACVKFAELKPGKVAQWRSQAQQSQRESWRVISDILSSTQITDGRQHACFRFITLVTGCCLATVRKVYGETLLSKGRITEREHGLRFHWRRQKQGRKSLSESSSCQPENPEQDNSQPASVKSESSGLSAPLILSARQVQATSDDKNTKFTNFPPQSLPACTNIAQSSSSVTSYSGKLKDLLKQDLTLSDQKTAVPSLPGQKFPIPVLQTVVNSAEPAIPGVYHQTTVYVPTFSKCLTSHTNVQYLTEAGLASLSLPCKPGPSVEETRTVSSSVAGVAGNLSKTASQTIVIAPQISLSEKSTSEQERVSLPHSQLSQPEQPRMSLSNSGLSKVSLPGPASTATPQQLIFTKSFIPQGHQATDIGPPGKFKGVEGASQNAPFKLQDGGNLGHVTVSGPQFVTSCATTLPQAFEMQQLPYDGHALQLPSSKISVPSQANEKSFSHTLLHPSSNRSPPKVVQSLPAHQNICSSNIQSSTQQSHGKEGQGSGSGMEVKQQLQGLHGGQSSRQDIEQKLQQHSGLLNGQNMQDQSNLSSGQLEPELLQHFVPSHTQQQLQPQNAESDQQQKQEESSIEQQQPRVLGDFTLITVVENGISKLYLVPKNMSSASTSSLTPSTFLSVPSMAIPLDGSFLYQGHSAPLPQEMESTPGLPCLVSQSEVSSGSNVAMKTSLATSFSNLPHPVETPSSLMSVQCTEPGLSAIQNSGLTKISQTGLCSSLLQLAPSVPSQPSSSAQSNLSLNFLCTSSLSDQLANSKPRVSSTIQRSPYDNSKTGLHDRAPSFPDSGSSTSLQNSEVSHNLTHAMQDVNNKSQSDRLLQVEPSNSADKISLDQRVSASVASPSSVCSKQQSDNGKYKAISSKDKSMSAHSNANEDNQHSQVETQILDSPISLDRTQVQQLLFASNPMFLNRDSSLSFPSDLPHSSQRPETVESHSCSPLFVPRSDILTGNLYTDGVGLPSDLMFHPVTCSPSSVFDALSDSPVNHQHMTSFLNDFVLSSCRRLSFSGQPMSGAHAQTTLTSPVQHEFFSKLLASNRSGSSSSSRQSPVLSFSSSYQASSNPGIPTQSLISLLQGGEDSLSKVSTTTSPICVSEATHANPSELVPQPTTSAGVILHPPALAHSNMAQSLSGIPTAPDKPQNEQLSSSTTLKTDSLSDGKCEQLDLSESTGRQTGGSNVKGSAVFSLGIQNSFPLATGSSQALSTNYSEPVAGSAVMVQTSSSNLEPSTHQTKSAGSCVDATGPRSRLLLEKLLRSGTPASAYTSNQSSGVVKSAAVTETSPSSTASSLLKVTGVSSTSTNSTAYGHSRAQGTKDTNFGQMYDVSSEMLTGQPNLQSKSHTQSGNGNEGQQNLSVEKTCIRSLSPPACLESGLSLSNIHAPGNTQSDGNKLQEQKLNHVALSNSTAVVSSAAGQSHHALGNNQNQSFQQRIEDQDLPSQQGSTCLLLPQRHANSGTDHRASQFPELHQVLFNSVGLTSSSAQGSAPSLQLSNVQNFQQQSMTLMPADCLSNLPSLTDIPNSSATPHTFEVVSASGQKQQLLLIPQQPLQEKQQQFPQQVLQQAQQISQQPEHLSQQLQQLQQISQQPQQLQQLSQQPHQAQLSLQSQPLQQISQQPQQIVQQAQQLSQQPQQLQQLSQQPQQSQQLSQQPQQLQQLSQQPQQLQQLSQQPQQLQQLSQQPQQLQQLSQQPQQLQQLSQQPQHLQQISQQPQLLVQQTQQLSQRPQQLQQFSQLLQQHPQQPTQQVEQPFFQQNHQHLQQQEQLPQPSQQPLHQAQQVSQKPKQLLPQPEQLVQQVSQKPKQLLQQPEQLTQQIPQQQQQMQQFPQMQQSVQHVQQITQQPEQLSQQPQKLLQGTQNVPQGSFQYLSQPVIQLLQQQLQQSLQQPQLLLQHPQQLSQQALPLNVQSSQSTAQLGLTSSAQDQVQCGVQQIQAPTSAKTGTDCKQISSADSKSDKATLSNSSVQLPTSEGQKWMTVPISDLHRSTTTPGPSKPPKQRRLMPKLAPVPQQAKGKLKSSYILVPDKPGYPSLPLSSIDPQGLSWLTPGQTVQIRTIAPQAESSGGPSGQPVILNAGGQQLLVQQVPGQLANLSQMVSTSVQPGMKLWNVPLGNLCQSQITVAQPPNQPNCTQVTTSAASTLHQSSARGQPSIHDTQLPQDWSNEHQKVSIPKVTKPSVAFDQEENRTVTAAGSAQLPMDVTSSSQTVIATSVTPAQSKAVSTQLQDNSIVEDGSNISHSNLDSQQIILTKKLDIQDPEGLSSSQSNSDSKLPNQLSILQQQNQVLQSTVASTTAQRTAEALPQKPSQPPLLLQQLVCGPGHKLILTSDGIVTTSIPLSSPLTFSSMQLHQRPPSMITNPAQTETSTSNDVNCNPSNKGDSHVVFPCEPSSTFSVSKAGSSFEHSQQISATESNTCVSTAHSAGVASSTNARQDAVDKASLPTGVSPAINMDRAKENLTHDDGQVCHQGPPLPESNFSHTLTLRHNEVIDLTDDNAPSPQSNTKKPVEEVLPVVEKHPPHSNLLFKELSKTFAATRVLTSVTNPTTRVPNEQDLEQRGIEENLKQHSEDLRFVSYQHIQTPPQRTQQQPQKSPNASLSGIQVCQNSSSSSSQKLMLPSSCQSHVPSSNDKTSFFTASPEVSKQLPKTSLPGNMVLVLPKDVHIGQFPESTLSYNAGASQGITWASHQSVPTSSTSSSLSSHNLSPGDPCQTMTNTGNVLLTIAQSSVALPTPVKSQPVETPLKFTSSSNQSPNLVSEITCSPRISASLESVPLPIAVQGLRHVQDSAMPPSYIKASSVPLSIQMSISSKLSSNSEETSVSTPGPQPINQLNTSSTIRRPSSIPISVAAPRLVNMSTSQAPTFRRTSNTPTDAVGPPNITIVSPSGSRPAHLLKFNSGGSSTSTPTVSIQQPMRSSRDMFREEQASGSTISLASIDSTCVRARASVSNLEPLGCKQMNLEPDPHLVPSGSGYCFNKGHKTPKEAQGTVGLKQSRETYKPSVQIVPTSATDNSAEAYRERLIQSHLNPGLKKPNKPRKRSSTINDLLKMKNIQVEAEASKTKTAEHKAREVDPQPKVPKVNPVQEVDNPAPIAVMLTTPGQNSNLVLVTNRGATLKPDPVSTFVEGAKAKAGSLRADDSGIIVPQPMADHPISSSNGRSGQRSIEETLKHQRNELSQSRDLYQPSSSQDVTGNPILTLGTDIGPGANRRLQAMLQARSVQIMQEVDTEAVVPEVINAKSLFHCQPQREAELENYKDKKSPRHHLKLGSQLSTRENPSLPFERTEAGNVVRSHSQWEISSCEANMDAFTSKGAISSHNPTLPQFLFNAASDTDQQTNSQIANHSAGQSQALWNEKSSPSILQEHLETISRRGYTGRAPPAYEEATRGSKGFVGSHHSVASASHENMPFSLEQKAFQTKEQRDTHLVHSHERITKVIDDIYTPEEQKPSGSNTLDRQKPYSFTITHSKLRSADIPGPSSEDNASSQVSRESNKDVLPVRKMSPRDSDQNVHGWKVPGTQRRAPSKGKSNAHLKRVQFSEDISMQQTASPLGTDGISSSHSDARTLWDQVSERQQPVSHDQVILKHQVKKQSKRIEQDLQLSLNLAPAFADYRHLSQDTLKPTPTTKPLSVVRHTQSPSDRSKASKLDTRGGAEDVRGRAEYMLQQGNVDLEDQATSETASSLSLAAAQDLFHWRDLQERADLVSNSNSDSRPSSFKIISPQGYSRLNRQRLLSTTSSESSCSPQVEFRPFPQHSHQSQQHQQSTSQHISSETSKTTTISPLLPKKVPKNIGEDKIYKEGIENVGGSVNFARDSLKVFHNIPAERLLSHSPAIRHDVIQADYELSQQMMQYKSLPCFESGQSSSPLLQMRDETKSFMRPSRFDDREAVHIYSPSKFARLPSSEEELMALRVSSHSPSNSSVNSLSSDTAVNLISASSVDGALERVYHLMEGNDKLSNQNEMLRRKVNKAEQQVERFHQHQRHGLSPVPTPGAASVDSEESGIGVDGEAALASPIQSVSFQPDTSHSGLTVDNSGSAGSQWRRSKHPSSSGILKPGTSLDQEPVRMLEDNVPQASSSSGTRRRHLSSGLRKSLDYVEALHRAGTYQSLASPSPFAGSKLNSPSSEYVINEGLRAGTGDPLVSSSILRPPSQLDNEISGYNFVLPSDSGQSRHRYPSSSELKQMSHFQFFEQERAVDEVRQRNLSSAMGIRLHPDLEMLFPTTAFDSLQRQRNPSSSSVKDGSGGSNGNGSRSRNPSASSLRQIFISETPQTYNVIRSRNPSGSSNRRSRPGSSSSDREFPFLNPGDDLISIPDFCHSRSRNSSGDSNLEPTVKHVALDVIQIYQNLKFNH</sequence>
<feature type="compositionally biased region" description="Low complexity" evidence="1">
    <location>
        <begin position="1496"/>
        <end position="1505"/>
    </location>
</feature>
<feature type="region of interest" description="Disordered" evidence="1">
    <location>
        <begin position="3711"/>
        <end position="3741"/>
    </location>
</feature>
<feature type="region of interest" description="Disordered" evidence="1">
    <location>
        <begin position="1175"/>
        <end position="1234"/>
    </location>
</feature>
<feature type="region of interest" description="Disordered" evidence="1">
    <location>
        <begin position="2770"/>
        <end position="2793"/>
    </location>
</feature>
<reference evidence="2" key="1">
    <citation type="journal article" date="2023" name="G3 (Bethesda)">
        <title>A reference genome for the long-term kleptoplast-retaining sea slug Elysia crispata morphotype clarki.</title>
        <authorList>
            <person name="Eastman K.E."/>
            <person name="Pendleton A.L."/>
            <person name="Shaikh M.A."/>
            <person name="Suttiyut T."/>
            <person name="Ogas R."/>
            <person name="Tomko P."/>
            <person name="Gavelis G."/>
            <person name="Widhalm J.R."/>
            <person name="Wisecaver J.H."/>
        </authorList>
    </citation>
    <scope>NUCLEOTIDE SEQUENCE</scope>
    <source>
        <strain evidence="2">ECLA1</strain>
    </source>
</reference>
<feature type="region of interest" description="Disordered" evidence="1">
    <location>
        <begin position="3959"/>
        <end position="3994"/>
    </location>
</feature>
<feature type="compositionally biased region" description="Polar residues" evidence="1">
    <location>
        <begin position="2964"/>
        <end position="2976"/>
    </location>
</feature>
<feature type="compositionally biased region" description="Polar residues" evidence="1">
    <location>
        <begin position="3518"/>
        <end position="3535"/>
    </location>
</feature>
<feature type="compositionally biased region" description="Polar residues" evidence="1">
    <location>
        <begin position="1138"/>
        <end position="1148"/>
    </location>
</feature>
<feature type="compositionally biased region" description="Low complexity" evidence="1">
    <location>
        <begin position="265"/>
        <end position="278"/>
    </location>
</feature>
<feature type="compositionally biased region" description="Polar residues" evidence="1">
    <location>
        <begin position="818"/>
        <end position="835"/>
    </location>
</feature>
<feature type="compositionally biased region" description="Low complexity" evidence="1">
    <location>
        <begin position="1188"/>
        <end position="1200"/>
    </location>
</feature>
<feature type="compositionally biased region" description="Basic and acidic residues" evidence="1">
    <location>
        <begin position="3401"/>
        <end position="3417"/>
    </location>
</feature>
<feature type="region of interest" description="Disordered" evidence="1">
    <location>
        <begin position="786"/>
        <end position="866"/>
    </location>
</feature>
<feature type="region of interest" description="Disordered" evidence="1">
    <location>
        <begin position="4359"/>
        <end position="4403"/>
    </location>
</feature>
<feature type="region of interest" description="Disordered" evidence="1">
    <location>
        <begin position="446"/>
        <end position="480"/>
    </location>
</feature>
<feature type="region of interest" description="Disordered" evidence="1">
    <location>
        <begin position="4076"/>
        <end position="4126"/>
    </location>
</feature>
<feature type="compositionally biased region" description="Basic and acidic residues" evidence="1">
    <location>
        <begin position="3832"/>
        <end position="3850"/>
    </location>
</feature>
<feature type="compositionally biased region" description="Low complexity" evidence="1">
    <location>
        <begin position="235"/>
        <end position="258"/>
    </location>
</feature>
<feature type="region of interest" description="Disordered" evidence="1">
    <location>
        <begin position="233"/>
        <end position="279"/>
    </location>
</feature>
<feature type="compositionally biased region" description="Polar residues" evidence="1">
    <location>
        <begin position="1108"/>
        <end position="1127"/>
    </location>
</feature>
<feature type="region of interest" description="Disordered" evidence="1">
    <location>
        <begin position="1"/>
        <end position="72"/>
    </location>
</feature>
<name>A0AAE1DHY1_9GAST</name>
<comment type="caution">
    <text evidence="2">The sequence shown here is derived from an EMBL/GenBank/DDBJ whole genome shotgun (WGS) entry which is preliminary data.</text>
</comment>
<gene>
    <name evidence="2" type="ORF">RRG08_027943</name>
</gene>
<feature type="compositionally biased region" description="Basic residues" evidence="1">
    <location>
        <begin position="56"/>
        <end position="72"/>
    </location>
</feature>
<evidence type="ECO:0000313" key="2">
    <source>
        <dbReference type="EMBL" id="KAK3770460.1"/>
    </source>
</evidence>
<feature type="region of interest" description="Disordered" evidence="1">
    <location>
        <begin position="3515"/>
        <end position="3538"/>
    </location>
</feature>
<feature type="region of interest" description="Disordered" evidence="1">
    <location>
        <begin position="3155"/>
        <end position="3181"/>
    </location>
</feature>
<dbReference type="EMBL" id="JAWDGP010003841">
    <property type="protein sequence ID" value="KAK3770460.1"/>
    <property type="molecule type" value="Genomic_DNA"/>
</dbReference>
<feature type="compositionally biased region" description="Low complexity" evidence="1">
    <location>
        <begin position="4094"/>
        <end position="4121"/>
    </location>
</feature>
<feature type="compositionally biased region" description="Polar residues" evidence="1">
    <location>
        <begin position="2937"/>
        <end position="2951"/>
    </location>
</feature>
<feature type="compositionally biased region" description="Basic residues" evidence="1">
    <location>
        <begin position="28"/>
        <end position="37"/>
    </location>
</feature>
<feature type="compositionally biased region" description="Low complexity" evidence="1">
    <location>
        <begin position="2925"/>
        <end position="2936"/>
    </location>
</feature>
<feature type="compositionally biased region" description="Polar residues" evidence="1">
    <location>
        <begin position="4359"/>
        <end position="4391"/>
    </location>
</feature>
<feature type="compositionally biased region" description="Polar residues" evidence="1">
    <location>
        <begin position="667"/>
        <end position="687"/>
    </location>
</feature>
<feature type="compositionally biased region" description="Polar residues" evidence="1">
    <location>
        <begin position="1220"/>
        <end position="1234"/>
    </location>
</feature>
<feature type="compositionally biased region" description="Low complexity" evidence="1">
    <location>
        <begin position="3960"/>
        <end position="3970"/>
    </location>
</feature>
<feature type="compositionally biased region" description="Low complexity" evidence="1">
    <location>
        <begin position="3033"/>
        <end position="3051"/>
    </location>
</feature>
<feature type="region of interest" description="Disordered" evidence="1">
    <location>
        <begin position="3033"/>
        <end position="3052"/>
    </location>
</feature>
<feature type="compositionally biased region" description="Polar residues" evidence="1">
    <location>
        <begin position="457"/>
        <end position="480"/>
    </location>
</feature>
<feature type="compositionally biased region" description="Low complexity" evidence="1">
    <location>
        <begin position="3155"/>
        <end position="3166"/>
    </location>
</feature>
<feature type="region of interest" description="Disordered" evidence="1">
    <location>
        <begin position="2281"/>
        <end position="2357"/>
    </location>
</feature>
<feature type="compositionally biased region" description="Polar residues" evidence="1">
    <location>
        <begin position="3821"/>
        <end position="3831"/>
    </location>
</feature>
<feature type="region of interest" description="Disordered" evidence="1">
    <location>
        <begin position="904"/>
        <end position="932"/>
    </location>
</feature>
<dbReference type="Proteomes" id="UP001283361">
    <property type="component" value="Unassembled WGS sequence"/>
</dbReference>
<feature type="region of interest" description="Disordered" evidence="1">
    <location>
        <begin position="4308"/>
        <end position="4342"/>
    </location>
</feature>
<accession>A0AAE1DHY1</accession>
<evidence type="ECO:0000256" key="1">
    <source>
        <dbReference type="SAM" id="MobiDB-lite"/>
    </source>
</evidence>
<feature type="region of interest" description="Disordered" evidence="1">
    <location>
        <begin position="656"/>
        <end position="695"/>
    </location>
</feature>
<feature type="region of interest" description="Disordered" evidence="1">
    <location>
        <begin position="2925"/>
        <end position="2976"/>
    </location>
</feature>
<feature type="compositionally biased region" description="Polar residues" evidence="1">
    <location>
        <begin position="3790"/>
        <end position="3808"/>
    </location>
</feature>
<feature type="region of interest" description="Disordered" evidence="1">
    <location>
        <begin position="3779"/>
        <end position="3872"/>
    </location>
</feature>